<organism evidence="2 3">
    <name type="scientific">Datura stramonium</name>
    <name type="common">Jimsonweed</name>
    <name type="synonym">Common thornapple</name>
    <dbReference type="NCBI Taxonomy" id="4076"/>
    <lineage>
        <taxon>Eukaryota</taxon>
        <taxon>Viridiplantae</taxon>
        <taxon>Streptophyta</taxon>
        <taxon>Embryophyta</taxon>
        <taxon>Tracheophyta</taxon>
        <taxon>Spermatophyta</taxon>
        <taxon>Magnoliopsida</taxon>
        <taxon>eudicotyledons</taxon>
        <taxon>Gunneridae</taxon>
        <taxon>Pentapetalae</taxon>
        <taxon>asterids</taxon>
        <taxon>lamiids</taxon>
        <taxon>Solanales</taxon>
        <taxon>Solanaceae</taxon>
        <taxon>Solanoideae</taxon>
        <taxon>Datureae</taxon>
        <taxon>Datura</taxon>
    </lineage>
</organism>
<dbReference type="EMBL" id="JACEIK010002143">
    <property type="protein sequence ID" value="MCD9559382.1"/>
    <property type="molecule type" value="Genomic_DNA"/>
</dbReference>
<evidence type="ECO:0000256" key="1">
    <source>
        <dbReference type="SAM" id="MobiDB-lite"/>
    </source>
</evidence>
<evidence type="ECO:0000313" key="2">
    <source>
        <dbReference type="EMBL" id="MCD9559382.1"/>
    </source>
</evidence>
<keyword evidence="3" id="KW-1185">Reference proteome</keyword>
<accession>A0ABS8UMM1</accession>
<protein>
    <submittedName>
        <fullName evidence="2">Uncharacterized protein</fullName>
    </submittedName>
</protein>
<evidence type="ECO:0000313" key="3">
    <source>
        <dbReference type="Proteomes" id="UP000823775"/>
    </source>
</evidence>
<name>A0ABS8UMM1_DATST</name>
<dbReference type="Proteomes" id="UP000823775">
    <property type="component" value="Unassembled WGS sequence"/>
</dbReference>
<feature type="region of interest" description="Disordered" evidence="1">
    <location>
        <begin position="1"/>
        <end position="45"/>
    </location>
</feature>
<comment type="caution">
    <text evidence="2">The sequence shown here is derived from an EMBL/GenBank/DDBJ whole genome shotgun (WGS) entry which is preliminary data.</text>
</comment>
<feature type="compositionally biased region" description="Low complexity" evidence="1">
    <location>
        <begin position="34"/>
        <end position="44"/>
    </location>
</feature>
<proteinExistence type="predicted"/>
<reference evidence="2 3" key="1">
    <citation type="journal article" date="2021" name="BMC Genomics">
        <title>Datura genome reveals duplications of psychoactive alkaloid biosynthetic genes and high mutation rate following tissue culture.</title>
        <authorList>
            <person name="Rajewski A."/>
            <person name="Carter-House D."/>
            <person name="Stajich J."/>
            <person name="Litt A."/>
        </authorList>
    </citation>
    <scope>NUCLEOTIDE SEQUENCE [LARGE SCALE GENOMIC DNA]</scope>
    <source>
        <strain evidence="2">AR-01</strain>
    </source>
</reference>
<gene>
    <name evidence="2" type="ORF">HAX54_017307</name>
</gene>
<sequence length="73" mass="8336">MYCKGGAMASHSNKGKEVETSRKGFKRMRKEFTPNSSASRAPPARRFRAQDIEEHGLKWFNAQKEAKLMKAHP</sequence>